<dbReference type="Proteomes" id="UP000322876">
    <property type="component" value="Unassembled WGS sequence"/>
</dbReference>
<keyword evidence="2" id="KW-1185">Reference proteome</keyword>
<evidence type="ECO:0000313" key="2">
    <source>
        <dbReference type="Proteomes" id="UP000322876"/>
    </source>
</evidence>
<gene>
    <name evidence="1" type="ORF">FHQ18_00385</name>
</gene>
<accession>A0A5A8F824</accession>
<reference evidence="1 2" key="1">
    <citation type="submission" date="2019-06" db="EMBL/GenBank/DDBJ databases">
        <title>Genomic insights into carbon and energy metabolism of Deferribacter autotrophicus revealed new metabolic traits in the phylum Deferribacteres.</title>
        <authorList>
            <person name="Slobodkin A.I."/>
            <person name="Slobodkina G.B."/>
            <person name="Allioux M."/>
            <person name="Alain K."/>
            <person name="Jebbar M."/>
            <person name="Shadrin V."/>
            <person name="Kublanov I.V."/>
            <person name="Toshchakov S.V."/>
            <person name="Bonch-Osmolovskaya E.A."/>
        </authorList>
    </citation>
    <scope>NUCLEOTIDE SEQUENCE [LARGE SCALE GENOMIC DNA]</scope>
    <source>
        <strain evidence="1 2">SL50</strain>
    </source>
</reference>
<name>A0A5A8F824_9BACT</name>
<evidence type="ECO:0000313" key="1">
    <source>
        <dbReference type="EMBL" id="KAA0259368.1"/>
    </source>
</evidence>
<dbReference type="EMBL" id="VFJB01000001">
    <property type="protein sequence ID" value="KAA0259368.1"/>
    <property type="molecule type" value="Genomic_DNA"/>
</dbReference>
<organism evidence="1 2">
    <name type="scientific">Deferribacter autotrophicus</name>
    <dbReference type="NCBI Taxonomy" id="500465"/>
    <lineage>
        <taxon>Bacteria</taxon>
        <taxon>Pseudomonadati</taxon>
        <taxon>Deferribacterota</taxon>
        <taxon>Deferribacteres</taxon>
        <taxon>Deferribacterales</taxon>
        <taxon>Deferribacteraceae</taxon>
        <taxon>Deferribacter</taxon>
    </lineage>
</organism>
<comment type="caution">
    <text evidence="1">The sequence shown here is derived from an EMBL/GenBank/DDBJ whole genome shotgun (WGS) entry which is preliminary data.</text>
</comment>
<sequence length="66" mass="7643">MSTKLIPNKDTLLQQAGVLHTATTLRTWKSKGKYPEIFRKIGGRLYIDLEAYQRHVLEMNPSELNK</sequence>
<dbReference type="AlphaFoldDB" id="A0A5A8F824"/>
<dbReference type="RefSeq" id="WP_149265189.1">
    <property type="nucleotide sequence ID" value="NZ_VFJB01000001.1"/>
</dbReference>
<proteinExistence type="predicted"/>
<dbReference type="OrthoDB" id="5537730at2"/>
<protein>
    <submittedName>
        <fullName evidence="1">Uncharacterized protein</fullName>
    </submittedName>
</protein>